<protein>
    <recommendedName>
        <fullName evidence="3">Conjugal transfer protein TraB</fullName>
    </recommendedName>
</protein>
<sequence>MRKTNQDEQILRASKEIVVKFIETGRVSPTGFPEAFKSIYRAVDETVKQSAAPETADDRDREAP</sequence>
<evidence type="ECO:0000313" key="1">
    <source>
        <dbReference type="EMBL" id="BBO70526.1"/>
    </source>
</evidence>
<proteinExistence type="predicted"/>
<dbReference type="OrthoDB" id="9801073at2"/>
<accession>A0A5K7YMU7</accession>
<keyword evidence="2" id="KW-1185">Reference proteome</keyword>
<evidence type="ECO:0008006" key="3">
    <source>
        <dbReference type="Google" id="ProtNLM"/>
    </source>
</evidence>
<dbReference type="RefSeq" id="WP_155318468.1">
    <property type="nucleotide sequence ID" value="NZ_AP021874.1"/>
</dbReference>
<gene>
    <name evidence="1" type="ORF">DSCA_44560</name>
</gene>
<dbReference type="EMBL" id="AP021874">
    <property type="protein sequence ID" value="BBO70526.1"/>
    <property type="molecule type" value="Genomic_DNA"/>
</dbReference>
<dbReference type="KEGG" id="dalk:DSCA_44560"/>
<dbReference type="Proteomes" id="UP000427906">
    <property type="component" value="Chromosome"/>
</dbReference>
<dbReference type="AlphaFoldDB" id="A0A5K7YMU7"/>
<reference evidence="1 2" key="1">
    <citation type="submission" date="2019-11" db="EMBL/GenBank/DDBJ databases">
        <title>Comparative genomics of hydrocarbon-degrading Desulfosarcina strains.</title>
        <authorList>
            <person name="Watanabe M."/>
            <person name="Kojima H."/>
            <person name="Fukui M."/>
        </authorList>
    </citation>
    <scope>NUCLEOTIDE SEQUENCE [LARGE SCALE GENOMIC DNA]</scope>
    <source>
        <strain evidence="1 2">PL12</strain>
    </source>
</reference>
<evidence type="ECO:0000313" key="2">
    <source>
        <dbReference type="Proteomes" id="UP000427906"/>
    </source>
</evidence>
<name>A0A5K7YMU7_9BACT</name>
<organism evidence="1 2">
    <name type="scientific">Desulfosarcina alkanivorans</name>
    <dbReference type="NCBI Taxonomy" id="571177"/>
    <lineage>
        <taxon>Bacteria</taxon>
        <taxon>Pseudomonadati</taxon>
        <taxon>Thermodesulfobacteriota</taxon>
        <taxon>Desulfobacteria</taxon>
        <taxon>Desulfobacterales</taxon>
        <taxon>Desulfosarcinaceae</taxon>
        <taxon>Desulfosarcina</taxon>
    </lineage>
</organism>